<organism evidence="1 2">
    <name type="scientific">Ideonella lacteola</name>
    <dbReference type="NCBI Taxonomy" id="2984193"/>
    <lineage>
        <taxon>Bacteria</taxon>
        <taxon>Pseudomonadati</taxon>
        <taxon>Pseudomonadota</taxon>
        <taxon>Betaproteobacteria</taxon>
        <taxon>Burkholderiales</taxon>
        <taxon>Sphaerotilaceae</taxon>
        <taxon>Ideonella</taxon>
    </lineage>
</organism>
<dbReference type="EMBL" id="JBBUTG010000008">
    <property type="protein sequence ID" value="MEK8032013.1"/>
    <property type="molecule type" value="Genomic_DNA"/>
</dbReference>
<dbReference type="Pfam" id="PF10982">
    <property type="entry name" value="DUF2789"/>
    <property type="match status" value="1"/>
</dbReference>
<comment type="caution">
    <text evidence="1">The sequence shown here is derived from an EMBL/GenBank/DDBJ whole genome shotgun (WGS) entry which is preliminary data.</text>
</comment>
<dbReference type="Gene3D" id="1.10.10.1130">
    <property type="entry name" value="Uncharacterised protein PF10982, DUF2789"/>
    <property type="match status" value="1"/>
</dbReference>
<sequence length="80" mass="8908">MDTTEHTLEKLFAQLGLPEDQASIEHFIGQHAPLAGEVLLCDAPFWSESQATFLRSAWKSDADWAPTVDTLDTLLRTPPQ</sequence>
<dbReference type="Proteomes" id="UP001371218">
    <property type="component" value="Unassembled WGS sequence"/>
</dbReference>
<evidence type="ECO:0000313" key="1">
    <source>
        <dbReference type="EMBL" id="MEK8032013.1"/>
    </source>
</evidence>
<dbReference type="RefSeq" id="WP_341426429.1">
    <property type="nucleotide sequence ID" value="NZ_JBBUTG010000008.1"/>
</dbReference>
<proteinExistence type="predicted"/>
<accession>A0ABU9BRC3</accession>
<evidence type="ECO:0000313" key="2">
    <source>
        <dbReference type="Proteomes" id="UP001371218"/>
    </source>
</evidence>
<gene>
    <name evidence="1" type="ORF">AACH06_14400</name>
</gene>
<reference evidence="1 2" key="1">
    <citation type="submission" date="2024-04" db="EMBL/GenBank/DDBJ databases">
        <title>Novel species of the genus Ideonella isolated from streams.</title>
        <authorList>
            <person name="Lu H."/>
        </authorList>
    </citation>
    <scope>NUCLEOTIDE SEQUENCE [LARGE SCALE GENOMIC DNA]</scope>
    <source>
        <strain evidence="1 2">DXS29W</strain>
    </source>
</reference>
<dbReference type="InterPro" id="IPR038086">
    <property type="entry name" value="DUF2789_sf"/>
</dbReference>
<name>A0ABU9BRC3_9BURK</name>
<protein>
    <submittedName>
        <fullName evidence="1">DUF2789 domain-containing protein</fullName>
    </submittedName>
</protein>
<dbReference type="InterPro" id="IPR021250">
    <property type="entry name" value="DUF2789"/>
</dbReference>
<keyword evidence="2" id="KW-1185">Reference proteome</keyword>